<accession>A0A4Z2HZ65</accession>
<organism evidence="1 2">
    <name type="scientific">Liparis tanakae</name>
    <name type="common">Tanaka's snailfish</name>
    <dbReference type="NCBI Taxonomy" id="230148"/>
    <lineage>
        <taxon>Eukaryota</taxon>
        <taxon>Metazoa</taxon>
        <taxon>Chordata</taxon>
        <taxon>Craniata</taxon>
        <taxon>Vertebrata</taxon>
        <taxon>Euteleostomi</taxon>
        <taxon>Actinopterygii</taxon>
        <taxon>Neopterygii</taxon>
        <taxon>Teleostei</taxon>
        <taxon>Neoteleostei</taxon>
        <taxon>Acanthomorphata</taxon>
        <taxon>Eupercaria</taxon>
        <taxon>Perciformes</taxon>
        <taxon>Cottioidei</taxon>
        <taxon>Cottales</taxon>
        <taxon>Liparidae</taxon>
        <taxon>Liparis</taxon>
    </lineage>
</organism>
<keyword evidence="2" id="KW-1185">Reference proteome</keyword>
<proteinExistence type="predicted"/>
<gene>
    <name evidence="1" type="ORF">EYF80_018688</name>
</gene>
<evidence type="ECO:0000313" key="2">
    <source>
        <dbReference type="Proteomes" id="UP000314294"/>
    </source>
</evidence>
<evidence type="ECO:0000313" key="1">
    <source>
        <dbReference type="EMBL" id="TNN71027.1"/>
    </source>
</evidence>
<comment type="caution">
    <text evidence="1">The sequence shown here is derived from an EMBL/GenBank/DDBJ whole genome shotgun (WGS) entry which is preliminary data.</text>
</comment>
<sequence>MGDTMSRCPDVHRSSIPVKRRDTLPTELAAQWEMTFHDFKSEDFRVGLAIVGRVGMWVVAQSGQHGGDDSHVPHNIRWDLTHPLGQCLHVDGLDDLVCGALHPGKTEKRVVFRPPLPKVVFSITNS</sequence>
<dbReference type="AlphaFoldDB" id="A0A4Z2HZ65"/>
<name>A0A4Z2HZ65_9TELE</name>
<protein>
    <submittedName>
        <fullName evidence="1">Uncharacterized protein</fullName>
    </submittedName>
</protein>
<dbReference type="EMBL" id="SRLO01000155">
    <property type="protein sequence ID" value="TNN71027.1"/>
    <property type="molecule type" value="Genomic_DNA"/>
</dbReference>
<reference evidence="1 2" key="1">
    <citation type="submission" date="2019-03" db="EMBL/GenBank/DDBJ databases">
        <title>First draft genome of Liparis tanakae, snailfish: a comprehensive survey of snailfish specific genes.</title>
        <authorList>
            <person name="Kim W."/>
            <person name="Song I."/>
            <person name="Jeong J.-H."/>
            <person name="Kim D."/>
            <person name="Kim S."/>
            <person name="Ryu S."/>
            <person name="Song J.Y."/>
            <person name="Lee S.K."/>
        </authorList>
    </citation>
    <scope>NUCLEOTIDE SEQUENCE [LARGE SCALE GENOMIC DNA]</scope>
    <source>
        <tissue evidence="1">Muscle</tissue>
    </source>
</reference>
<dbReference type="Proteomes" id="UP000314294">
    <property type="component" value="Unassembled WGS sequence"/>
</dbReference>